<evidence type="ECO:0000259" key="3">
    <source>
        <dbReference type="Pfam" id="PF20434"/>
    </source>
</evidence>
<dbReference type="Gene3D" id="3.40.50.1820">
    <property type="entry name" value="alpha/beta hydrolase"/>
    <property type="match status" value="1"/>
</dbReference>
<reference evidence="4 5" key="1">
    <citation type="submission" date="2018-05" db="EMBL/GenBank/DDBJ databases">
        <title>Flavobacterium sp. MEBiC07310.</title>
        <authorList>
            <person name="Baek K."/>
        </authorList>
    </citation>
    <scope>NUCLEOTIDE SEQUENCE [LARGE SCALE GENOMIC DNA]</scope>
    <source>
        <strain evidence="4 5">MEBiC07310</strain>
    </source>
</reference>
<accession>A0A2U8QXX7</accession>
<feature type="chain" id="PRO_5016052966" evidence="2">
    <location>
        <begin position="23"/>
        <end position="307"/>
    </location>
</feature>
<gene>
    <name evidence="4" type="ORF">DI487_14890</name>
</gene>
<feature type="domain" description="BD-FAE-like" evidence="3">
    <location>
        <begin position="67"/>
        <end position="262"/>
    </location>
</feature>
<dbReference type="EMBL" id="CP029463">
    <property type="protein sequence ID" value="AWM15012.1"/>
    <property type="molecule type" value="Genomic_DNA"/>
</dbReference>
<dbReference type="PANTHER" id="PTHR48081:SF6">
    <property type="entry name" value="PEPTIDASE S9 PROLYL OLIGOPEPTIDASE CATALYTIC DOMAIN-CONTAINING PROTEIN"/>
    <property type="match status" value="1"/>
</dbReference>
<dbReference type="OrthoDB" id="9794725at2"/>
<evidence type="ECO:0000256" key="2">
    <source>
        <dbReference type="SAM" id="SignalP"/>
    </source>
</evidence>
<organism evidence="4 5">
    <name type="scientific">Flavobacterium sediminis</name>
    <dbReference type="NCBI Taxonomy" id="2201181"/>
    <lineage>
        <taxon>Bacteria</taxon>
        <taxon>Pseudomonadati</taxon>
        <taxon>Bacteroidota</taxon>
        <taxon>Flavobacteriia</taxon>
        <taxon>Flavobacteriales</taxon>
        <taxon>Flavobacteriaceae</taxon>
        <taxon>Flavobacterium</taxon>
    </lineage>
</organism>
<dbReference type="PANTHER" id="PTHR48081">
    <property type="entry name" value="AB HYDROLASE SUPERFAMILY PROTEIN C4A8.06C"/>
    <property type="match status" value="1"/>
</dbReference>
<keyword evidence="1 4" id="KW-0378">Hydrolase</keyword>
<proteinExistence type="predicted"/>
<dbReference type="InterPro" id="IPR050300">
    <property type="entry name" value="GDXG_lipolytic_enzyme"/>
</dbReference>
<dbReference type="KEGG" id="fse:DI487_14890"/>
<keyword evidence="2" id="KW-0732">Signal</keyword>
<dbReference type="SUPFAM" id="SSF53474">
    <property type="entry name" value="alpha/beta-Hydrolases"/>
    <property type="match status" value="1"/>
</dbReference>
<evidence type="ECO:0000313" key="5">
    <source>
        <dbReference type="Proteomes" id="UP000245429"/>
    </source>
</evidence>
<dbReference type="Pfam" id="PF20434">
    <property type="entry name" value="BD-FAE"/>
    <property type="match status" value="1"/>
</dbReference>
<dbReference type="InterPro" id="IPR029058">
    <property type="entry name" value="AB_hydrolase_fold"/>
</dbReference>
<protein>
    <submittedName>
        <fullName evidence="4">Alpha/beta hydrolase</fullName>
    </submittedName>
</protein>
<dbReference type="AlphaFoldDB" id="A0A2U8QXX7"/>
<dbReference type="Proteomes" id="UP000245429">
    <property type="component" value="Chromosome"/>
</dbReference>
<feature type="signal peptide" evidence="2">
    <location>
        <begin position="1"/>
        <end position="22"/>
    </location>
</feature>
<evidence type="ECO:0000313" key="4">
    <source>
        <dbReference type="EMBL" id="AWM15012.1"/>
    </source>
</evidence>
<evidence type="ECO:0000256" key="1">
    <source>
        <dbReference type="ARBA" id="ARBA00022801"/>
    </source>
</evidence>
<name>A0A2U8QXX7_9FLAO</name>
<dbReference type="GO" id="GO:0016787">
    <property type="term" value="F:hydrolase activity"/>
    <property type="evidence" value="ECO:0007669"/>
    <property type="project" value="UniProtKB-KW"/>
</dbReference>
<sequence length="307" mass="34011">MNKILKNMALLFCLVLTNGLTAQVTEVALWEGKIPNAISNSKYTEIQTIKDFVLVKVSQVVKPTLTIFKPKSPNGTAVIICPGGGYAHLSIDKEGYKVAEWLNTLSITAIVLKYRLPSDAIMKDKTIGPLQDAQEAMRYARRHAKELNIQEDKIGILGFSAGGHLASTLATHYKDMVYNITDSVSAKPDFSILIYPVISMEEGITHQGSRNNLLGCSPSIDTVEYFSNEKNTDTSTPITFIVHATDDKAVPVENSVNYYRKLKANHVSVELHLYEKGGHGFGLGKIATSLFWTKQCEIWLQANNFKE</sequence>
<keyword evidence="5" id="KW-1185">Reference proteome</keyword>
<dbReference type="InterPro" id="IPR049492">
    <property type="entry name" value="BD-FAE-like_dom"/>
</dbReference>